<dbReference type="AlphaFoldDB" id="A0A5J9W5X4"/>
<evidence type="ECO:0000313" key="5">
    <source>
        <dbReference type="Proteomes" id="UP000324897"/>
    </source>
</evidence>
<protein>
    <recommendedName>
        <fullName evidence="3">DUF4220 domain-containing protein</fullName>
    </recommendedName>
</protein>
<keyword evidence="5" id="KW-1185">Reference proteome</keyword>
<feature type="domain" description="DUF4220" evidence="3">
    <location>
        <begin position="49"/>
        <end position="256"/>
    </location>
</feature>
<gene>
    <name evidence="4" type="ORF">EJB05_09815</name>
</gene>
<sequence>MGLSSVVQWWEEWQLHILVLSSLGIQCYLAFFAGSRKSHIRPLYRFIIWLAYLGGHAVAIYALATLFNRQKKLQYKDRSHDLEVIWAPVLLIHLGGQINISAYNIEDNELWRRHILTAASQVTVAVYVFCKSWSHSSDKRLLDAAILLFILGVSKCFHKPMALKWASFNSLVSSFPPVPKTETTLREVELEEYVQAARHFVLCHEDPTQLDKDEQLTHLELLSETDKLFVDSAYAYKDHLTKLKSFWLLDKEANFKALKRHTKLIGIAKFFQCKGLFDQYVSSKPCYSCKGITNLVRDHVRDGWANYISDVESYWNFTDMRGQWTLKCNGCEETLRGSIEKPFDESILLWHVATDFCFHRKVTTSPNISSRCRDISNYMIHLLFANPEMLMPGTRRSLFTSAYNELEDILQGKDLSLLDEKELTKLIMDKVESKEGIIRESWVLAQELMQLGDEKMWEVIKGVWIEMLCFSAGRCRGYLHIKSLGSGGEYLTFVSLLMSHAGLETFVARHQRVELQLPKEARLHIVRIRAMKEEIIEAVKKRKERVDTAKERIEESARKEAAVASPEVEVVII</sequence>
<feature type="transmembrane region" description="Helical" evidence="2">
    <location>
        <begin position="46"/>
        <end position="64"/>
    </location>
</feature>
<keyword evidence="2" id="KW-1133">Transmembrane helix</keyword>
<evidence type="ECO:0000256" key="1">
    <source>
        <dbReference type="SAM" id="Coils"/>
    </source>
</evidence>
<dbReference type="InterPro" id="IPR007658">
    <property type="entry name" value="DUF594"/>
</dbReference>
<dbReference type="Gramene" id="TVU43353">
    <property type="protein sequence ID" value="TVU43353"/>
    <property type="gene ID" value="EJB05_09815"/>
</dbReference>
<dbReference type="Pfam" id="PF13968">
    <property type="entry name" value="DUF4220"/>
    <property type="match status" value="1"/>
</dbReference>
<keyword evidence="2" id="KW-0472">Membrane</keyword>
<keyword evidence="2" id="KW-0812">Transmembrane</keyword>
<dbReference type="Pfam" id="PF04578">
    <property type="entry name" value="DUF594"/>
    <property type="match status" value="1"/>
</dbReference>
<dbReference type="OrthoDB" id="664790at2759"/>
<dbReference type="InterPro" id="IPR025315">
    <property type="entry name" value="DUF4220"/>
</dbReference>
<evidence type="ECO:0000256" key="2">
    <source>
        <dbReference type="SAM" id="Phobius"/>
    </source>
</evidence>
<evidence type="ECO:0000259" key="3">
    <source>
        <dbReference type="Pfam" id="PF13968"/>
    </source>
</evidence>
<evidence type="ECO:0000313" key="4">
    <source>
        <dbReference type="EMBL" id="TVU43353.1"/>
    </source>
</evidence>
<comment type="caution">
    <text evidence="4">The sequence shown here is derived from an EMBL/GenBank/DDBJ whole genome shotgun (WGS) entry which is preliminary data.</text>
</comment>
<dbReference type="PANTHER" id="PTHR31325">
    <property type="entry name" value="OS01G0798800 PROTEIN-RELATED"/>
    <property type="match status" value="1"/>
</dbReference>
<dbReference type="EMBL" id="RWGY01000005">
    <property type="protein sequence ID" value="TVU43353.1"/>
    <property type="molecule type" value="Genomic_DNA"/>
</dbReference>
<reference evidence="4 5" key="1">
    <citation type="journal article" date="2019" name="Sci. Rep.">
        <title>A high-quality genome of Eragrostis curvula grass provides insights into Poaceae evolution and supports new strategies to enhance forage quality.</title>
        <authorList>
            <person name="Carballo J."/>
            <person name="Santos B.A.C.M."/>
            <person name="Zappacosta D."/>
            <person name="Garbus I."/>
            <person name="Selva J.P."/>
            <person name="Gallo C.A."/>
            <person name="Diaz A."/>
            <person name="Albertini E."/>
            <person name="Caccamo M."/>
            <person name="Echenique V."/>
        </authorList>
    </citation>
    <scope>NUCLEOTIDE SEQUENCE [LARGE SCALE GENOMIC DNA]</scope>
    <source>
        <strain evidence="5">cv. Victoria</strain>
        <tissue evidence="4">Leaf</tissue>
    </source>
</reference>
<feature type="non-terminal residue" evidence="4">
    <location>
        <position position="1"/>
    </location>
</feature>
<dbReference type="Proteomes" id="UP000324897">
    <property type="component" value="Unassembled WGS sequence"/>
</dbReference>
<feature type="coiled-coil region" evidence="1">
    <location>
        <begin position="532"/>
        <end position="559"/>
    </location>
</feature>
<name>A0A5J9W5X4_9POAL</name>
<keyword evidence="1" id="KW-0175">Coiled coil</keyword>
<feature type="transmembrane region" description="Helical" evidence="2">
    <location>
        <begin position="13"/>
        <end position="34"/>
    </location>
</feature>
<accession>A0A5J9W5X4</accession>
<proteinExistence type="predicted"/>
<organism evidence="4 5">
    <name type="scientific">Eragrostis curvula</name>
    <name type="common">weeping love grass</name>
    <dbReference type="NCBI Taxonomy" id="38414"/>
    <lineage>
        <taxon>Eukaryota</taxon>
        <taxon>Viridiplantae</taxon>
        <taxon>Streptophyta</taxon>
        <taxon>Embryophyta</taxon>
        <taxon>Tracheophyta</taxon>
        <taxon>Spermatophyta</taxon>
        <taxon>Magnoliopsida</taxon>
        <taxon>Liliopsida</taxon>
        <taxon>Poales</taxon>
        <taxon>Poaceae</taxon>
        <taxon>PACMAD clade</taxon>
        <taxon>Chloridoideae</taxon>
        <taxon>Eragrostideae</taxon>
        <taxon>Eragrostidinae</taxon>
        <taxon>Eragrostis</taxon>
    </lineage>
</organism>